<sequence>MNTSLETPNIPGQREWAPRQSTCSTGSSGSNNNKLSDTSVYSQSPSNPNTQAMVDMVEGIDRSTRKVSSTIVWAVGNKQRIREFVYKIRQNKKAATKFRSMTIREIAILIFTYIGYESVPRLRKTRKPDFDDYDSTGYFITRNDYTRFIYCEVSLVARTLQLANTNDTHTLLKFTKSAILNSNNATVPTITLSDALEAISWLENTSLTKVSTTLGWTVATAQDVSVFVTAARKLLPPFALQPGFTLTKANSEVQLKDFVLYARERNTTLMRKARAWGVRALAAKNKKISEQAKKDGLVPPVQHLNTTASKEETKPGLEQLKKGTEAELEQLKGQLDALKGIISILLEGHPRAEEIGAQLQNI</sequence>
<dbReference type="AlphaFoldDB" id="A0A3N4LA27"/>
<keyword evidence="4" id="KW-1185">Reference proteome</keyword>
<organism evidence="3 4">
    <name type="scientific">Terfezia boudieri ATCC MYA-4762</name>
    <dbReference type="NCBI Taxonomy" id="1051890"/>
    <lineage>
        <taxon>Eukaryota</taxon>
        <taxon>Fungi</taxon>
        <taxon>Dikarya</taxon>
        <taxon>Ascomycota</taxon>
        <taxon>Pezizomycotina</taxon>
        <taxon>Pezizomycetes</taxon>
        <taxon>Pezizales</taxon>
        <taxon>Pezizaceae</taxon>
        <taxon>Terfezia</taxon>
    </lineage>
</organism>
<dbReference type="EMBL" id="ML121584">
    <property type="protein sequence ID" value="RPB19730.1"/>
    <property type="molecule type" value="Genomic_DNA"/>
</dbReference>
<evidence type="ECO:0000256" key="2">
    <source>
        <dbReference type="SAM" id="MobiDB-lite"/>
    </source>
</evidence>
<dbReference type="InParanoid" id="A0A3N4LA27"/>
<accession>A0A3N4LA27</accession>
<keyword evidence="1" id="KW-0175">Coiled coil</keyword>
<feature type="coiled-coil region" evidence="1">
    <location>
        <begin position="314"/>
        <end position="341"/>
    </location>
</feature>
<feature type="compositionally biased region" description="Polar residues" evidence="2">
    <location>
        <begin position="34"/>
        <end position="51"/>
    </location>
</feature>
<name>A0A3N4LA27_9PEZI</name>
<feature type="region of interest" description="Disordered" evidence="2">
    <location>
        <begin position="1"/>
        <end position="51"/>
    </location>
</feature>
<feature type="compositionally biased region" description="Low complexity" evidence="2">
    <location>
        <begin position="21"/>
        <end position="33"/>
    </location>
</feature>
<evidence type="ECO:0000256" key="1">
    <source>
        <dbReference type="SAM" id="Coils"/>
    </source>
</evidence>
<dbReference type="Proteomes" id="UP000267821">
    <property type="component" value="Unassembled WGS sequence"/>
</dbReference>
<reference evidence="3 4" key="1">
    <citation type="journal article" date="2018" name="Nat. Ecol. Evol.">
        <title>Pezizomycetes genomes reveal the molecular basis of ectomycorrhizal truffle lifestyle.</title>
        <authorList>
            <person name="Murat C."/>
            <person name="Payen T."/>
            <person name="Noel B."/>
            <person name="Kuo A."/>
            <person name="Morin E."/>
            <person name="Chen J."/>
            <person name="Kohler A."/>
            <person name="Krizsan K."/>
            <person name="Balestrini R."/>
            <person name="Da Silva C."/>
            <person name="Montanini B."/>
            <person name="Hainaut M."/>
            <person name="Levati E."/>
            <person name="Barry K.W."/>
            <person name="Belfiori B."/>
            <person name="Cichocki N."/>
            <person name="Clum A."/>
            <person name="Dockter R.B."/>
            <person name="Fauchery L."/>
            <person name="Guy J."/>
            <person name="Iotti M."/>
            <person name="Le Tacon F."/>
            <person name="Lindquist E.A."/>
            <person name="Lipzen A."/>
            <person name="Malagnac F."/>
            <person name="Mello A."/>
            <person name="Molinier V."/>
            <person name="Miyauchi S."/>
            <person name="Poulain J."/>
            <person name="Riccioni C."/>
            <person name="Rubini A."/>
            <person name="Sitrit Y."/>
            <person name="Splivallo R."/>
            <person name="Traeger S."/>
            <person name="Wang M."/>
            <person name="Zifcakova L."/>
            <person name="Wipf D."/>
            <person name="Zambonelli A."/>
            <person name="Paolocci F."/>
            <person name="Nowrousian M."/>
            <person name="Ottonello S."/>
            <person name="Baldrian P."/>
            <person name="Spatafora J.W."/>
            <person name="Henrissat B."/>
            <person name="Nagy L.G."/>
            <person name="Aury J.M."/>
            <person name="Wincker P."/>
            <person name="Grigoriev I.V."/>
            <person name="Bonfante P."/>
            <person name="Martin F.M."/>
        </authorList>
    </citation>
    <scope>NUCLEOTIDE SEQUENCE [LARGE SCALE GENOMIC DNA]</scope>
    <source>
        <strain evidence="3 4">ATCC MYA-4762</strain>
    </source>
</reference>
<evidence type="ECO:0000313" key="4">
    <source>
        <dbReference type="Proteomes" id="UP000267821"/>
    </source>
</evidence>
<proteinExistence type="predicted"/>
<gene>
    <name evidence="3" type="ORF">L211DRAFT_852919</name>
</gene>
<evidence type="ECO:0000313" key="3">
    <source>
        <dbReference type="EMBL" id="RPB19730.1"/>
    </source>
</evidence>
<protein>
    <submittedName>
        <fullName evidence="3">Uncharacterized protein</fullName>
    </submittedName>
</protein>